<dbReference type="STRING" id="320771.Cflav_PD5196"/>
<gene>
    <name evidence="2" type="ORF">Cflav_PD5196</name>
</gene>
<evidence type="ECO:0000256" key="1">
    <source>
        <dbReference type="SAM" id="Phobius"/>
    </source>
</evidence>
<organism evidence="2 3">
    <name type="scientific">Pedosphaera parvula (strain Ellin514)</name>
    <dbReference type="NCBI Taxonomy" id="320771"/>
    <lineage>
        <taxon>Bacteria</taxon>
        <taxon>Pseudomonadati</taxon>
        <taxon>Verrucomicrobiota</taxon>
        <taxon>Pedosphaerae</taxon>
        <taxon>Pedosphaerales</taxon>
        <taxon>Pedosphaeraceae</taxon>
        <taxon>Pedosphaera</taxon>
    </lineage>
</organism>
<keyword evidence="1" id="KW-1133">Transmembrane helix</keyword>
<proteinExistence type="predicted"/>
<sequence>MITGLLPEGQSPWSYGIEGFNFIFLADGILLCFFFHHGRKSHIRFRGYSPFILNFCMLGIKA</sequence>
<keyword evidence="3" id="KW-1185">Reference proteome</keyword>
<comment type="caution">
    <text evidence="2">The sequence shown here is derived from an EMBL/GenBank/DDBJ whole genome shotgun (WGS) entry which is preliminary data.</text>
</comment>
<accession>B9XC93</accession>
<feature type="transmembrane region" description="Helical" evidence="1">
    <location>
        <begin position="20"/>
        <end position="36"/>
    </location>
</feature>
<keyword evidence="1" id="KW-0812">Transmembrane</keyword>
<name>B9XC93_PEDPL</name>
<evidence type="ECO:0000313" key="3">
    <source>
        <dbReference type="Proteomes" id="UP000003688"/>
    </source>
</evidence>
<protein>
    <submittedName>
        <fullName evidence="2">Uncharacterized protein</fullName>
    </submittedName>
</protein>
<dbReference type="AlphaFoldDB" id="B9XC93"/>
<keyword evidence="1" id="KW-0472">Membrane</keyword>
<reference evidence="2 3" key="1">
    <citation type="journal article" date="2011" name="J. Bacteriol.">
        <title>Genome sequence of 'Pedosphaera parvula' Ellin514, an aerobic Verrucomicrobial isolate from pasture soil.</title>
        <authorList>
            <person name="Kant R."/>
            <person name="van Passel M.W."/>
            <person name="Sangwan P."/>
            <person name="Palva A."/>
            <person name="Lucas S."/>
            <person name="Copeland A."/>
            <person name="Lapidus A."/>
            <person name="Glavina Del Rio T."/>
            <person name="Dalin E."/>
            <person name="Tice H."/>
            <person name="Bruce D."/>
            <person name="Goodwin L."/>
            <person name="Pitluck S."/>
            <person name="Chertkov O."/>
            <person name="Larimer F.W."/>
            <person name="Land M.L."/>
            <person name="Hauser L."/>
            <person name="Brettin T.S."/>
            <person name="Detter J.C."/>
            <person name="Han S."/>
            <person name="de Vos W.M."/>
            <person name="Janssen P.H."/>
            <person name="Smidt H."/>
        </authorList>
    </citation>
    <scope>NUCLEOTIDE SEQUENCE [LARGE SCALE GENOMIC DNA]</scope>
    <source>
        <strain evidence="2 3">Ellin514</strain>
    </source>
</reference>
<dbReference type="EMBL" id="ABOX02000004">
    <property type="protein sequence ID" value="EEF62561.1"/>
    <property type="molecule type" value="Genomic_DNA"/>
</dbReference>
<dbReference type="Proteomes" id="UP000003688">
    <property type="component" value="Unassembled WGS sequence"/>
</dbReference>
<evidence type="ECO:0000313" key="2">
    <source>
        <dbReference type="EMBL" id="EEF62561.1"/>
    </source>
</evidence>